<evidence type="ECO:0000259" key="4">
    <source>
        <dbReference type="PROSITE" id="PS50003"/>
    </source>
</evidence>
<dbReference type="SMART" id="SM00036">
    <property type="entry name" value="CNH"/>
    <property type="match status" value="1"/>
</dbReference>
<protein>
    <recommendedName>
        <fullName evidence="9">Rho1 guanine nucleotide exchange factor 1</fullName>
    </recommendedName>
</protein>
<dbReference type="InterPro" id="IPR035899">
    <property type="entry name" value="DBL_dom_sf"/>
</dbReference>
<dbReference type="InterPro" id="IPR041675">
    <property type="entry name" value="PH_5"/>
</dbReference>
<evidence type="ECO:0000259" key="6">
    <source>
        <dbReference type="PROSITE" id="PS50219"/>
    </source>
</evidence>
<feature type="compositionally biased region" description="Polar residues" evidence="3">
    <location>
        <begin position="223"/>
        <end position="263"/>
    </location>
</feature>
<feature type="region of interest" description="Disordered" evidence="3">
    <location>
        <begin position="316"/>
        <end position="384"/>
    </location>
</feature>
<feature type="region of interest" description="Disordered" evidence="3">
    <location>
        <begin position="1749"/>
        <end position="1816"/>
    </location>
</feature>
<dbReference type="PROSITE" id="PS50003">
    <property type="entry name" value="PH_DOMAIN"/>
    <property type="match status" value="1"/>
</dbReference>
<feature type="domain" description="PH" evidence="4">
    <location>
        <begin position="1072"/>
        <end position="1217"/>
    </location>
</feature>
<reference evidence="7 8" key="1">
    <citation type="submission" date="2018-11" db="EMBL/GenBank/DDBJ databases">
        <title>Genome sequence of Apiotrichum porosum DSM 27194.</title>
        <authorList>
            <person name="Aliyu H."/>
            <person name="Gorte O."/>
            <person name="Ochsenreither K."/>
        </authorList>
    </citation>
    <scope>NUCLEOTIDE SEQUENCE [LARGE SCALE GENOMIC DNA]</scope>
    <source>
        <strain evidence="7 8">DSM 27194</strain>
    </source>
</reference>
<evidence type="ECO:0000256" key="3">
    <source>
        <dbReference type="SAM" id="MobiDB-lite"/>
    </source>
</evidence>
<feature type="region of interest" description="Disordered" evidence="3">
    <location>
        <begin position="1668"/>
        <end position="1696"/>
    </location>
</feature>
<dbReference type="SUPFAM" id="SSF48065">
    <property type="entry name" value="DBL homology domain (DH-domain)"/>
    <property type="match status" value="2"/>
</dbReference>
<feature type="domain" description="DH" evidence="5">
    <location>
        <begin position="839"/>
        <end position="1034"/>
    </location>
</feature>
<feature type="compositionally biased region" description="Polar residues" evidence="3">
    <location>
        <begin position="1668"/>
        <end position="1686"/>
    </location>
</feature>
<dbReference type="Pfam" id="PF00780">
    <property type="entry name" value="CNH"/>
    <property type="match status" value="1"/>
</dbReference>
<evidence type="ECO:0008006" key="9">
    <source>
        <dbReference type="Google" id="ProtNLM"/>
    </source>
</evidence>
<keyword evidence="8" id="KW-1185">Reference proteome</keyword>
<dbReference type="InterPro" id="IPR001180">
    <property type="entry name" value="CNH_dom"/>
</dbReference>
<dbReference type="RefSeq" id="XP_028474544.1">
    <property type="nucleotide sequence ID" value="XM_028617237.1"/>
</dbReference>
<evidence type="ECO:0000259" key="5">
    <source>
        <dbReference type="PROSITE" id="PS50010"/>
    </source>
</evidence>
<dbReference type="PANTHER" id="PTHR46572">
    <property type="entry name" value="RHO1 GDP-GTP EXCHANGE PROTEIN 1-RELATED"/>
    <property type="match status" value="1"/>
</dbReference>
<feature type="compositionally biased region" description="Low complexity" evidence="3">
    <location>
        <begin position="62"/>
        <end position="73"/>
    </location>
</feature>
<accession>A0A427XKY0</accession>
<keyword evidence="1" id="KW-0597">Phosphoprotein</keyword>
<sequence length="1816" mass="202076">MDRSPPSPTSELRAIEFGSSLPAGAFQQRTPRYGGATSSQPAPPPHPHPADTAYMAASSHTPPQYLAAQYAAPSGGHMPDQTGGTVHQESVRRRALPQLPGQGGGPPVAAQQTTPAPRPQGRRALPTPPTVPTRPPAGYNTMSYADMPPAQAPPATAPAPAPPAPAYATAPPPLPKHASTSPPAATSNSMYQQQQQHQQQAGVQRSTTSSTYPTTNSHDSFFPGSSPSLTPNTSVSSRFSGHQSGLSHEQQQPKLNNRPSPVQESAYPVSDNDSLFTTHSDSPVAYSINGDNYSHATPQQYDMVDIPSRIASLAMTHGDLPAPPPREHTLQHQRSFHSEATSGPSTVRRSPSPLNFPAPHPAHQSAAAASSSRPEESPTWAEQSQSRWVQTKLLLHQQGGGYYDAEDVYDEYEDSGSGHELEEEVNEIRFFNPAFLSETAVQLRDRVIRGHHVKGGITWVGTFTGKDLVTTIHSFLPAFTRDGPLDRRIALTTALSLQKQLWVMEVDWVDTPIRDSSDSVFKFMSEMEGMDGQISLPTGVLTMATKCYSPSCTGDSGCYSPRCPWKTPPNSFIVANAEEESGPARSQTIMVKTDSDWTKEVDPIILAELSDQQKHRQTLIRQAILTEEKYEADLAALENIFITPLLMSNPPVIEPYKLEKFVATVFGNVVAIRRASRRLIDNYAIRLREQAPLIRTVGDIVLESAADDRGLYPEYTDNLPRAEEMLQETLSENKGFQAWVDTASCSEDHRWDLRYLLKRPATYLQQYPATLEEILKVTPGNDPDYDFLHESLNSIRHISYLSQLKMWHAFRGRGPMASLEWHQIVPPELLQSMEKKEQTRQMLIFEVIKGELEYVADLEAIEKVYVNPLREADTPIIDRSRVENFIDEAFHNYRSLLEVHTRLLEDFEERQLEQHPNIGSISDIILNAALNWHEAYIEYMPHYPLAKAKIQEERDRNPLFARFLDDAQRNPLTNRNGFDHFIYRPIPRLLRYPLLLKEVLGTLKALGQQDNPDYEAIPQIVELIDNLAKAGQKGVAVNTAKVELWAMKSTLDGGKFGARATKDLDLMNPMRELIHKGKVYRQPENSIGGQAWSELQLLLFDNYFVLVKQSKATKNKDASPRYTINRRPTPLELLSLGKFNEPPQNRSLGLLKGLRGGGGNHDETAPTQAQVQSDSRMVYPFTYSFMGQGAASGEYTLWTDSETARKEWHEKLNHALVLRQAVNDSGKVFEMTPLSTDTFYMAPGYGVTPDNDDYTGRVTCSVPFVTVDRRNLVAVGCEQGVWIGVRHDSASLRKVLHVRGVTNIAVLEEFGIFLVLADKSLLAYHLEALVPTSQSGPPVRSAPQRLSGVRDIVFFCVGQISGRTLVCYMKRKGMDSVFRVLEPILNRQTEDTSRQRRPFGALLGQRTEWFRVYKDFFIPTEALHLHFLKAKVAIVCAKGFEIMDLTDLKGGSIPIFDAAKARERPALQELARRCENARPVAMFRSTDSEFLLCYDAFGIYVDRHGEPNRDHQAIEWEGRPDSIVFHPPYLLLISPSFVEVRHIDSAKLLQIYTGREIRCTWDGTGGMSRPPQDAPGPKGWGSEVTSQEPRIHICKRTEDSRRTKGIEQQIFELTPTLLLNNPLLNPMNTNDPNYFPPAPLNHRTSMSTTHSNNGYGYLNPSAYNPSDVRSVSSASTNNYANSQNYHGNAAAPPRTSSAFPAGNGFTSAQDNGYYGADFGAGAAPAAVAGNQNQNPSGAHVYRHESGGYQSLTSGWESAGGYQSSPSQRQPSQRQQPQQQQQQQRQQPQQQQAQAPGYSQQDYRSVPSYPNVRPGYL</sequence>
<feature type="region of interest" description="Disordered" evidence="3">
    <location>
        <begin position="1562"/>
        <end position="1588"/>
    </location>
</feature>
<dbReference type="InterPro" id="IPR052233">
    <property type="entry name" value="Rho-type_GEFs"/>
</dbReference>
<feature type="compositionally biased region" description="Pro residues" evidence="3">
    <location>
        <begin position="150"/>
        <end position="175"/>
    </location>
</feature>
<feature type="compositionally biased region" description="Low complexity" evidence="3">
    <location>
        <begin position="361"/>
        <end position="372"/>
    </location>
</feature>
<dbReference type="InterPro" id="IPR001849">
    <property type="entry name" value="PH_domain"/>
</dbReference>
<dbReference type="SMART" id="SM00325">
    <property type="entry name" value="RhoGEF"/>
    <property type="match status" value="2"/>
</dbReference>
<dbReference type="STRING" id="105984.A0A427XKY0"/>
<comment type="caution">
    <text evidence="7">The sequence shown here is derived from an EMBL/GenBank/DDBJ whole genome shotgun (WGS) entry which is preliminary data.</text>
</comment>
<dbReference type="Pfam" id="PF00621">
    <property type="entry name" value="RhoGEF"/>
    <property type="match status" value="2"/>
</dbReference>
<proteinExistence type="predicted"/>
<dbReference type="PROSITE" id="PS50010">
    <property type="entry name" value="DH_2"/>
    <property type="match status" value="2"/>
</dbReference>
<gene>
    <name evidence="7" type="ORF">EHS24_001443</name>
</gene>
<dbReference type="InterPro" id="IPR000219">
    <property type="entry name" value="DH_dom"/>
</dbReference>
<dbReference type="GeneID" id="39585986"/>
<dbReference type="Pfam" id="PF15405">
    <property type="entry name" value="PH_5"/>
    <property type="match status" value="1"/>
</dbReference>
<evidence type="ECO:0000313" key="8">
    <source>
        <dbReference type="Proteomes" id="UP000279236"/>
    </source>
</evidence>
<dbReference type="Gene3D" id="1.20.900.10">
    <property type="entry name" value="Dbl homology (DH) domain"/>
    <property type="match status" value="2"/>
</dbReference>
<feature type="domain" description="CNH" evidence="6">
    <location>
        <begin position="1255"/>
        <end position="1567"/>
    </location>
</feature>
<dbReference type="PANTHER" id="PTHR46572:SF1">
    <property type="entry name" value="RHO1 GUANINE NUCLEOTIDE EXCHANGE FACTOR TUS1"/>
    <property type="match status" value="1"/>
</dbReference>
<evidence type="ECO:0000313" key="7">
    <source>
        <dbReference type="EMBL" id="RSH79397.1"/>
    </source>
</evidence>
<dbReference type="OrthoDB" id="2272012at2759"/>
<feature type="compositionally biased region" description="Pro residues" evidence="3">
    <location>
        <begin position="126"/>
        <end position="135"/>
    </location>
</feature>
<evidence type="ECO:0000256" key="2">
    <source>
        <dbReference type="ARBA" id="ARBA00022658"/>
    </source>
</evidence>
<feature type="domain" description="DH" evidence="5">
    <location>
        <begin position="615"/>
        <end position="798"/>
    </location>
</feature>
<dbReference type="Proteomes" id="UP000279236">
    <property type="component" value="Unassembled WGS sequence"/>
</dbReference>
<feature type="compositionally biased region" description="Polar residues" evidence="3">
    <location>
        <begin position="338"/>
        <end position="353"/>
    </location>
</feature>
<feature type="compositionally biased region" description="Low complexity" evidence="3">
    <location>
        <begin position="178"/>
        <end position="217"/>
    </location>
</feature>
<dbReference type="EMBL" id="RSCE01000010">
    <property type="protein sequence ID" value="RSH79397.1"/>
    <property type="molecule type" value="Genomic_DNA"/>
</dbReference>
<keyword evidence="2" id="KW-0344">Guanine-nucleotide releasing factor</keyword>
<dbReference type="PROSITE" id="PS50219">
    <property type="entry name" value="CNH"/>
    <property type="match status" value="1"/>
</dbReference>
<feature type="region of interest" description="Disordered" evidence="3">
    <location>
        <begin position="1"/>
        <end position="272"/>
    </location>
</feature>
<evidence type="ECO:0000256" key="1">
    <source>
        <dbReference type="ARBA" id="ARBA00022553"/>
    </source>
</evidence>
<dbReference type="GO" id="GO:0005085">
    <property type="term" value="F:guanyl-nucleotide exchange factor activity"/>
    <property type="evidence" value="ECO:0007669"/>
    <property type="project" value="UniProtKB-KW"/>
</dbReference>
<dbReference type="SUPFAM" id="SSF50729">
    <property type="entry name" value="PH domain-like"/>
    <property type="match status" value="1"/>
</dbReference>
<name>A0A427XKY0_9TREE</name>
<organism evidence="7 8">
    <name type="scientific">Apiotrichum porosum</name>
    <dbReference type="NCBI Taxonomy" id="105984"/>
    <lineage>
        <taxon>Eukaryota</taxon>
        <taxon>Fungi</taxon>
        <taxon>Dikarya</taxon>
        <taxon>Basidiomycota</taxon>
        <taxon>Agaricomycotina</taxon>
        <taxon>Tremellomycetes</taxon>
        <taxon>Trichosporonales</taxon>
        <taxon>Trichosporonaceae</taxon>
        <taxon>Apiotrichum</taxon>
    </lineage>
</organism>
<feature type="compositionally biased region" description="Low complexity" evidence="3">
    <location>
        <begin position="1760"/>
        <end position="1800"/>
    </location>
</feature>
<dbReference type="InterPro" id="IPR011993">
    <property type="entry name" value="PH-like_dom_sf"/>
</dbReference>
<dbReference type="Gene3D" id="2.30.29.30">
    <property type="entry name" value="Pleckstrin-homology domain (PH domain)/Phosphotyrosine-binding domain (PTB)"/>
    <property type="match status" value="1"/>
</dbReference>